<dbReference type="Pfam" id="PF01022">
    <property type="entry name" value="HTH_5"/>
    <property type="match status" value="1"/>
</dbReference>
<evidence type="ECO:0000313" key="5">
    <source>
        <dbReference type="EMBL" id="MBU3848964.1"/>
    </source>
</evidence>
<reference evidence="5" key="1">
    <citation type="journal article" date="2021" name="PeerJ">
        <title>Extensive microbial diversity within the chicken gut microbiome revealed by metagenomics and culture.</title>
        <authorList>
            <person name="Gilroy R."/>
            <person name="Ravi A."/>
            <person name="Getino M."/>
            <person name="Pursley I."/>
            <person name="Horton D.L."/>
            <person name="Alikhan N.F."/>
            <person name="Baker D."/>
            <person name="Gharbi K."/>
            <person name="Hall N."/>
            <person name="Watson M."/>
            <person name="Adriaenssens E.M."/>
            <person name="Foster-Nyarko E."/>
            <person name="Jarju S."/>
            <person name="Secka A."/>
            <person name="Antonio M."/>
            <person name="Oren A."/>
            <person name="Chaudhuri R.R."/>
            <person name="La Ragione R."/>
            <person name="Hildebrand F."/>
            <person name="Pallen M.J."/>
        </authorList>
    </citation>
    <scope>NUCLEOTIDE SEQUENCE</scope>
    <source>
        <strain evidence="5">Gambia15-2214</strain>
    </source>
</reference>
<dbReference type="PANTHER" id="PTHR33154:SF18">
    <property type="entry name" value="ARSENICAL RESISTANCE OPERON REPRESSOR"/>
    <property type="match status" value="1"/>
</dbReference>
<name>A0A9E2KZC8_9SPIR</name>
<keyword evidence="3" id="KW-0804">Transcription</keyword>
<dbReference type="PANTHER" id="PTHR33154">
    <property type="entry name" value="TRANSCRIPTIONAL REGULATOR, ARSR FAMILY"/>
    <property type="match status" value="1"/>
</dbReference>
<comment type="caution">
    <text evidence="5">The sequence shown here is derived from an EMBL/GenBank/DDBJ whole genome shotgun (WGS) entry which is preliminary data.</text>
</comment>
<dbReference type="Proteomes" id="UP000823914">
    <property type="component" value="Unassembled WGS sequence"/>
</dbReference>
<dbReference type="InterPro" id="IPR011991">
    <property type="entry name" value="ArsR-like_HTH"/>
</dbReference>
<dbReference type="PROSITE" id="PS50987">
    <property type="entry name" value="HTH_ARSR_2"/>
    <property type="match status" value="1"/>
</dbReference>
<dbReference type="InterPro" id="IPR001845">
    <property type="entry name" value="HTH_ArsR_DNA-bd_dom"/>
</dbReference>
<organism evidence="5 6">
    <name type="scientific">Candidatus Treponema excrementipullorum</name>
    <dbReference type="NCBI Taxonomy" id="2838768"/>
    <lineage>
        <taxon>Bacteria</taxon>
        <taxon>Pseudomonadati</taxon>
        <taxon>Spirochaetota</taxon>
        <taxon>Spirochaetia</taxon>
        <taxon>Spirochaetales</taxon>
        <taxon>Treponemataceae</taxon>
        <taxon>Treponema</taxon>
    </lineage>
</organism>
<accession>A0A9E2KZC8</accession>
<evidence type="ECO:0000256" key="1">
    <source>
        <dbReference type="ARBA" id="ARBA00023015"/>
    </source>
</evidence>
<dbReference type="InterPro" id="IPR051081">
    <property type="entry name" value="HTH_MetalResp_TranReg"/>
</dbReference>
<protein>
    <submittedName>
        <fullName evidence="5">Metalloregulator ArsR/SmtB family transcription factor</fullName>
    </submittedName>
</protein>
<sequence length="113" mass="12660">MNNTVKPDKETVARIFKAFCDPNRLSVLELLQAGEMCACKILEDLNIGQPTLSHHMKILCDAGIVSVRKEGKWMHYSLNREGFARASEILASFYTSSAEYTLLAQECSCSKNK</sequence>
<dbReference type="GO" id="GO:0003677">
    <property type="term" value="F:DNA binding"/>
    <property type="evidence" value="ECO:0007669"/>
    <property type="project" value="UniProtKB-KW"/>
</dbReference>
<evidence type="ECO:0000259" key="4">
    <source>
        <dbReference type="PROSITE" id="PS50987"/>
    </source>
</evidence>
<dbReference type="InterPro" id="IPR036390">
    <property type="entry name" value="WH_DNA-bd_sf"/>
</dbReference>
<evidence type="ECO:0000256" key="2">
    <source>
        <dbReference type="ARBA" id="ARBA00023125"/>
    </source>
</evidence>
<dbReference type="InterPro" id="IPR036388">
    <property type="entry name" value="WH-like_DNA-bd_sf"/>
</dbReference>
<proteinExistence type="predicted"/>
<dbReference type="SMART" id="SM00418">
    <property type="entry name" value="HTH_ARSR"/>
    <property type="match status" value="1"/>
</dbReference>
<dbReference type="EMBL" id="JAHLFV010000003">
    <property type="protein sequence ID" value="MBU3848964.1"/>
    <property type="molecule type" value="Genomic_DNA"/>
</dbReference>
<dbReference type="GO" id="GO:0003700">
    <property type="term" value="F:DNA-binding transcription factor activity"/>
    <property type="evidence" value="ECO:0007669"/>
    <property type="project" value="InterPro"/>
</dbReference>
<dbReference type="NCBIfam" id="NF033788">
    <property type="entry name" value="HTH_metalloreg"/>
    <property type="match status" value="1"/>
</dbReference>
<gene>
    <name evidence="5" type="ORF">IAA16_00185</name>
</gene>
<dbReference type="Gene3D" id="1.10.10.10">
    <property type="entry name" value="Winged helix-like DNA-binding domain superfamily/Winged helix DNA-binding domain"/>
    <property type="match status" value="1"/>
</dbReference>
<feature type="domain" description="HTH arsR-type" evidence="4">
    <location>
        <begin position="4"/>
        <end position="101"/>
    </location>
</feature>
<keyword evidence="1" id="KW-0805">Transcription regulation</keyword>
<evidence type="ECO:0000313" key="6">
    <source>
        <dbReference type="Proteomes" id="UP000823914"/>
    </source>
</evidence>
<keyword evidence="2" id="KW-0238">DNA-binding</keyword>
<dbReference type="CDD" id="cd00090">
    <property type="entry name" value="HTH_ARSR"/>
    <property type="match status" value="1"/>
</dbReference>
<evidence type="ECO:0000256" key="3">
    <source>
        <dbReference type="ARBA" id="ARBA00023163"/>
    </source>
</evidence>
<dbReference type="AlphaFoldDB" id="A0A9E2KZC8"/>
<reference evidence="5" key="2">
    <citation type="submission" date="2021-04" db="EMBL/GenBank/DDBJ databases">
        <authorList>
            <person name="Gilroy R."/>
        </authorList>
    </citation>
    <scope>NUCLEOTIDE SEQUENCE</scope>
    <source>
        <strain evidence="5">Gambia15-2214</strain>
    </source>
</reference>
<dbReference type="SUPFAM" id="SSF46785">
    <property type="entry name" value="Winged helix' DNA-binding domain"/>
    <property type="match status" value="1"/>
</dbReference>
<dbReference type="PRINTS" id="PR00778">
    <property type="entry name" value="HTHARSR"/>
</dbReference>